<evidence type="ECO:0000313" key="2">
    <source>
        <dbReference type="Proteomes" id="UP000499080"/>
    </source>
</evidence>
<organism evidence="1 2">
    <name type="scientific">Araneus ventricosus</name>
    <name type="common">Orbweaver spider</name>
    <name type="synonym">Epeira ventricosa</name>
    <dbReference type="NCBI Taxonomy" id="182803"/>
    <lineage>
        <taxon>Eukaryota</taxon>
        <taxon>Metazoa</taxon>
        <taxon>Ecdysozoa</taxon>
        <taxon>Arthropoda</taxon>
        <taxon>Chelicerata</taxon>
        <taxon>Arachnida</taxon>
        <taxon>Araneae</taxon>
        <taxon>Araneomorphae</taxon>
        <taxon>Entelegynae</taxon>
        <taxon>Araneoidea</taxon>
        <taxon>Araneidae</taxon>
        <taxon>Araneus</taxon>
    </lineage>
</organism>
<evidence type="ECO:0000313" key="1">
    <source>
        <dbReference type="EMBL" id="GBM63853.1"/>
    </source>
</evidence>
<sequence>MGAVLSADTPFLARSGLTVNLQLYTRNRNCTLVCAVVLPRSPIPKAIKIRVLGAILALPKFLNFHAGDDTFIREYTRKYYRGYHSHCLPLECKEKKKKLRMHCCWRLFCFEIKEA</sequence>
<dbReference type="EMBL" id="BGPR01001893">
    <property type="protein sequence ID" value="GBM63853.1"/>
    <property type="molecule type" value="Genomic_DNA"/>
</dbReference>
<name>A0A4Y2HEY0_ARAVE</name>
<proteinExistence type="predicted"/>
<comment type="caution">
    <text evidence="1">The sequence shown here is derived from an EMBL/GenBank/DDBJ whole genome shotgun (WGS) entry which is preliminary data.</text>
</comment>
<keyword evidence="2" id="KW-1185">Reference proteome</keyword>
<protein>
    <submittedName>
        <fullName evidence="1">Uncharacterized protein</fullName>
    </submittedName>
</protein>
<dbReference type="AlphaFoldDB" id="A0A4Y2HEY0"/>
<accession>A0A4Y2HEY0</accession>
<gene>
    <name evidence="1" type="ORF">AVEN_69866_1</name>
</gene>
<dbReference type="Proteomes" id="UP000499080">
    <property type="component" value="Unassembled WGS sequence"/>
</dbReference>
<reference evidence="1 2" key="1">
    <citation type="journal article" date="2019" name="Sci. Rep.">
        <title>Orb-weaving spider Araneus ventricosus genome elucidates the spidroin gene catalogue.</title>
        <authorList>
            <person name="Kono N."/>
            <person name="Nakamura H."/>
            <person name="Ohtoshi R."/>
            <person name="Moran D.A.P."/>
            <person name="Shinohara A."/>
            <person name="Yoshida Y."/>
            <person name="Fujiwara M."/>
            <person name="Mori M."/>
            <person name="Tomita M."/>
            <person name="Arakawa K."/>
        </authorList>
    </citation>
    <scope>NUCLEOTIDE SEQUENCE [LARGE SCALE GENOMIC DNA]</scope>
</reference>